<dbReference type="InterPro" id="IPR001763">
    <property type="entry name" value="Rhodanese-like_dom"/>
</dbReference>
<keyword evidence="4" id="KW-1185">Reference proteome</keyword>
<dbReference type="SUPFAM" id="SSF52821">
    <property type="entry name" value="Rhodanese/Cell cycle control phosphatase"/>
    <property type="match status" value="1"/>
</dbReference>
<dbReference type="InterPro" id="IPR022376">
    <property type="entry name" value="PQQ_CXXCW"/>
</dbReference>
<reference evidence="3 4" key="1">
    <citation type="submission" date="2023-10" db="EMBL/GenBank/DDBJ databases">
        <title>Characteristics and mechanism of a salt-tolerant marine origin heterotrophic nitrifying- aerobic denitrifying bacteria Marinobacter xestospongiae HN1.</title>
        <authorList>
            <person name="Qi R."/>
        </authorList>
    </citation>
    <scope>NUCLEOTIDE SEQUENCE [LARGE SCALE GENOMIC DNA]</scope>
    <source>
        <strain evidence="3 4">HN1</strain>
    </source>
</reference>
<organism evidence="3 4">
    <name type="scientific">Marinobacter xestospongiae</name>
    <dbReference type="NCBI Taxonomy" id="994319"/>
    <lineage>
        <taxon>Bacteria</taxon>
        <taxon>Pseudomonadati</taxon>
        <taxon>Pseudomonadota</taxon>
        <taxon>Gammaproteobacteria</taxon>
        <taxon>Pseudomonadales</taxon>
        <taxon>Marinobacteraceae</taxon>
        <taxon>Marinobacter</taxon>
    </lineage>
</organism>
<dbReference type="Gene3D" id="3.40.250.10">
    <property type="entry name" value="Rhodanese-like domain"/>
    <property type="match status" value="1"/>
</dbReference>
<evidence type="ECO:0000313" key="4">
    <source>
        <dbReference type="Proteomes" id="UP001269819"/>
    </source>
</evidence>
<dbReference type="PROSITE" id="PS50206">
    <property type="entry name" value="RHODANESE_3"/>
    <property type="match status" value="1"/>
</dbReference>
<feature type="domain" description="Rhodanese" evidence="2">
    <location>
        <begin position="65"/>
        <end position="176"/>
    </location>
</feature>
<comment type="caution">
    <text evidence="3">The sequence shown here is derived from an EMBL/GenBank/DDBJ whole genome shotgun (WGS) entry which is preliminary data.</text>
</comment>
<dbReference type="NCBIfam" id="TIGR03865">
    <property type="entry name" value="PQQ_CXXCW"/>
    <property type="match status" value="1"/>
</dbReference>
<keyword evidence="1" id="KW-0732">Signal</keyword>
<proteinExistence type="predicted"/>
<dbReference type="InterPro" id="IPR036873">
    <property type="entry name" value="Rhodanese-like_dom_sf"/>
</dbReference>
<evidence type="ECO:0000259" key="2">
    <source>
        <dbReference type="PROSITE" id="PS50206"/>
    </source>
</evidence>
<name>A0ABU3W191_9GAMM</name>
<dbReference type="Pfam" id="PF00581">
    <property type="entry name" value="Rhodanese"/>
    <property type="match status" value="1"/>
</dbReference>
<feature type="chain" id="PRO_5047258837" evidence="1">
    <location>
        <begin position="22"/>
        <end position="192"/>
    </location>
</feature>
<evidence type="ECO:0000256" key="1">
    <source>
        <dbReference type="SAM" id="SignalP"/>
    </source>
</evidence>
<dbReference type="SMART" id="SM00450">
    <property type="entry name" value="RHOD"/>
    <property type="match status" value="1"/>
</dbReference>
<feature type="signal peptide" evidence="1">
    <location>
        <begin position="1"/>
        <end position="21"/>
    </location>
</feature>
<evidence type="ECO:0000313" key="3">
    <source>
        <dbReference type="EMBL" id="MDV2080298.1"/>
    </source>
</evidence>
<dbReference type="Proteomes" id="UP001269819">
    <property type="component" value="Unassembled WGS sequence"/>
</dbReference>
<gene>
    <name evidence="3" type="ORF">RYS15_16540</name>
</gene>
<dbReference type="RefSeq" id="WP_316974722.1">
    <property type="nucleotide sequence ID" value="NZ_JAWIIJ010000012.1"/>
</dbReference>
<dbReference type="CDD" id="cd00158">
    <property type="entry name" value="RHOD"/>
    <property type="match status" value="1"/>
</dbReference>
<accession>A0ABU3W191</accession>
<dbReference type="EMBL" id="JAWIIJ010000012">
    <property type="protein sequence ID" value="MDV2080298.1"/>
    <property type="molecule type" value="Genomic_DNA"/>
</dbReference>
<protein>
    <submittedName>
        <fullName evidence="3">Rhodanese-like domain-containing protein</fullName>
    </submittedName>
</protein>
<sequence length="192" mass="21225">MRHSLTGLVVGLLLAGSPVLAANDAPEALFSADGYRIDRYRSPTPEVAEPARTVDTGELRALLKQTPKPVLIDVINLEYRADRFLQTTPHPSLPGAIWLPNTGRGELSEAWLRYLIDNTLALTDQRLDYPVVVLCKSDCWLSWNATRRLAAAGFHNLYWYRNGVDGWAEAGLPMQPAKPVKPGFATDTNNNS</sequence>